<dbReference type="OrthoDB" id="287027at2"/>
<dbReference type="SUPFAM" id="SSF140683">
    <property type="entry name" value="SP0561-like"/>
    <property type="match status" value="1"/>
</dbReference>
<sequence>MDCDQSTTIPDWIIEHPETTGVFSELGLDVSCGGKSLEYVCFQNGLDVEAVLQRLREVIEDRR</sequence>
<dbReference type="InterPro" id="IPR038062">
    <property type="entry name" value="ScdA-like_N_sf"/>
</dbReference>
<evidence type="ECO:0008006" key="3">
    <source>
        <dbReference type="Google" id="ProtNLM"/>
    </source>
</evidence>
<protein>
    <recommendedName>
        <fullName evidence="3">Iron-sulfur cluster repair di-iron protein</fullName>
    </recommendedName>
</protein>
<reference evidence="1 2" key="1">
    <citation type="submission" date="2019-02" db="EMBL/GenBank/DDBJ databases">
        <title>Deep-cultivation of Planctomycetes and their phenomic and genomic characterization uncovers novel biology.</title>
        <authorList>
            <person name="Wiegand S."/>
            <person name="Jogler M."/>
            <person name="Boedeker C."/>
            <person name="Pinto D."/>
            <person name="Vollmers J."/>
            <person name="Rivas-Marin E."/>
            <person name="Kohn T."/>
            <person name="Peeters S.H."/>
            <person name="Heuer A."/>
            <person name="Rast P."/>
            <person name="Oberbeckmann S."/>
            <person name="Bunk B."/>
            <person name="Jeske O."/>
            <person name="Meyerdierks A."/>
            <person name="Storesund J.E."/>
            <person name="Kallscheuer N."/>
            <person name="Luecker S."/>
            <person name="Lage O.M."/>
            <person name="Pohl T."/>
            <person name="Merkel B.J."/>
            <person name="Hornburger P."/>
            <person name="Mueller R.-W."/>
            <person name="Bruemmer F."/>
            <person name="Labrenz M."/>
            <person name="Spormann A.M."/>
            <person name="Op Den Camp H."/>
            <person name="Overmann J."/>
            <person name="Amann R."/>
            <person name="Jetten M.S.M."/>
            <person name="Mascher T."/>
            <person name="Medema M.H."/>
            <person name="Devos D.P."/>
            <person name="Kaster A.-K."/>
            <person name="Ovreas L."/>
            <person name="Rohde M."/>
            <person name="Galperin M.Y."/>
            <person name="Jogler C."/>
        </authorList>
    </citation>
    <scope>NUCLEOTIDE SEQUENCE [LARGE SCALE GENOMIC DNA]</scope>
    <source>
        <strain evidence="1 2">Q31b</strain>
    </source>
</reference>
<keyword evidence="2" id="KW-1185">Reference proteome</keyword>
<dbReference type="InterPro" id="IPR019903">
    <property type="entry name" value="RIC_family"/>
</dbReference>
<evidence type="ECO:0000313" key="2">
    <source>
        <dbReference type="Proteomes" id="UP000315471"/>
    </source>
</evidence>
<dbReference type="Pfam" id="PF04405">
    <property type="entry name" value="ScdA_N"/>
    <property type="match status" value="1"/>
</dbReference>
<gene>
    <name evidence="1" type="ORF">Q31b_10060</name>
</gene>
<dbReference type="EMBL" id="SJPY01000001">
    <property type="protein sequence ID" value="TWU45830.1"/>
    <property type="molecule type" value="Genomic_DNA"/>
</dbReference>
<organism evidence="1 2">
    <name type="scientific">Novipirellula aureliae</name>
    <dbReference type="NCBI Taxonomy" id="2527966"/>
    <lineage>
        <taxon>Bacteria</taxon>
        <taxon>Pseudomonadati</taxon>
        <taxon>Planctomycetota</taxon>
        <taxon>Planctomycetia</taxon>
        <taxon>Pirellulales</taxon>
        <taxon>Pirellulaceae</taxon>
        <taxon>Novipirellula</taxon>
    </lineage>
</organism>
<name>A0A5C6EAR1_9BACT</name>
<dbReference type="Proteomes" id="UP000315471">
    <property type="component" value="Unassembled WGS sequence"/>
</dbReference>
<proteinExistence type="predicted"/>
<dbReference type="Gene3D" id="1.10.3910.10">
    <property type="entry name" value="SP0561-like"/>
    <property type="match status" value="1"/>
</dbReference>
<evidence type="ECO:0000313" key="1">
    <source>
        <dbReference type="EMBL" id="TWU45830.1"/>
    </source>
</evidence>
<comment type="caution">
    <text evidence="1">The sequence shown here is derived from an EMBL/GenBank/DDBJ whole genome shotgun (WGS) entry which is preliminary data.</text>
</comment>
<dbReference type="RefSeq" id="WP_146598465.1">
    <property type="nucleotide sequence ID" value="NZ_SJPY01000001.1"/>
</dbReference>
<dbReference type="AlphaFoldDB" id="A0A5C6EAR1"/>
<accession>A0A5C6EAR1</accession>